<dbReference type="SUPFAM" id="SSF56112">
    <property type="entry name" value="Protein kinase-like (PK-like)"/>
    <property type="match status" value="2"/>
</dbReference>
<proteinExistence type="inferred from homology"/>
<dbReference type="EMBL" id="SRMA01026527">
    <property type="protein sequence ID" value="TRY82914.1"/>
    <property type="molecule type" value="Genomic_DNA"/>
</dbReference>
<reference evidence="12 13" key="1">
    <citation type="journal article" date="2019" name="Sci. Data">
        <title>Hybrid genome assembly and annotation of Danionella translucida.</title>
        <authorList>
            <person name="Kadobianskyi M."/>
            <person name="Schulze L."/>
            <person name="Schuelke M."/>
            <person name="Judkewitz B."/>
        </authorList>
    </citation>
    <scope>NUCLEOTIDE SEQUENCE [LARGE SCALE GENOMIC DNA]</scope>
    <source>
        <strain evidence="12 13">Bolton</strain>
    </source>
</reference>
<sequence>MEQSALSTISRRDGESKQRGKPAEGAERRRRKWWRKWWKRLTACIRSDESSIDQQDPCAERKVKEAWTERDSDGAPSESITCHQQLKGQSRTIKEAWKERYSGAPIGAPSESISCLQQLKGQRRTIKEAWTESGSYGGTSSMEVFRTDESSSGLQQLDEQWRTVSKHQTESLTSDSYYKESGSIELLTFMESSSDPQQLDVEKRTVSKHQTESLTSDSYYKGSGSIELLTFMESSSDPQQLDVEKRTVSKHQTESLNSVPLYRPSCSLQPLDGSSSDEKKLGEERRPMMESRNRWSSIDYIFNHYTVGDELGRGGFGVVYSGTRLEDGLKVSTPEYCPPEFAKHGCYHGKPATVWSLGVLMFIMLFGHFPTDDELILLKNQQRLTRGFSDECWHLLSKLLDPNQESRIRLETIEDHDWFKVRALTTLIIGNVTSELKSSSYLIS</sequence>
<protein>
    <recommendedName>
        <fullName evidence="2">non-specific serine/threonine protein kinase</fullName>
        <ecNumber evidence="2">2.7.11.1</ecNumber>
    </recommendedName>
</protein>
<evidence type="ECO:0000256" key="3">
    <source>
        <dbReference type="ARBA" id="ARBA00022527"/>
    </source>
</evidence>
<comment type="catalytic activity">
    <reaction evidence="9">
        <text>L-seryl-[protein] + ATP = O-phospho-L-seryl-[protein] + ADP + H(+)</text>
        <dbReference type="Rhea" id="RHEA:17989"/>
        <dbReference type="Rhea" id="RHEA-COMP:9863"/>
        <dbReference type="Rhea" id="RHEA-COMP:11604"/>
        <dbReference type="ChEBI" id="CHEBI:15378"/>
        <dbReference type="ChEBI" id="CHEBI:29999"/>
        <dbReference type="ChEBI" id="CHEBI:30616"/>
        <dbReference type="ChEBI" id="CHEBI:83421"/>
        <dbReference type="ChEBI" id="CHEBI:456216"/>
        <dbReference type="EC" id="2.7.11.1"/>
    </reaction>
</comment>
<dbReference type="PANTHER" id="PTHR22984">
    <property type="entry name" value="SERINE/THREONINE-PROTEIN KINASE PIM"/>
    <property type="match status" value="1"/>
</dbReference>
<dbReference type="GO" id="GO:0043066">
    <property type="term" value="P:negative regulation of apoptotic process"/>
    <property type="evidence" value="ECO:0007669"/>
    <property type="project" value="TreeGrafter"/>
</dbReference>
<evidence type="ECO:0000256" key="2">
    <source>
        <dbReference type="ARBA" id="ARBA00012513"/>
    </source>
</evidence>
<accession>A0A553PZ02</accession>
<dbReference type="Proteomes" id="UP000316079">
    <property type="component" value="Unassembled WGS sequence"/>
</dbReference>
<evidence type="ECO:0000256" key="5">
    <source>
        <dbReference type="ARBA" id="ARBA00022741"/>
    </source>
</evidence>
<feature type="compositionally biased region" description="Basic and acidic residues" evidence="10">
    <location>
        <begin position="58"/>
        <end position="73"/>
    </location>
</feature>
<name>A0A553PZ02_9TELE</name>
<gene>
    <name evidence="12" type="ORF">DNTS_027913</name>
</gene>
<evidence type="ECO:0000256" key="6">
    <source>
        <dbReference type="ARBA" id="ARBA00022777"/>
    </source>
</evidence>
<dbReference type="PANTHER" id="PTHR22984:SF11">
    <property type="entry name" value="AURORA KINASE-RELATED"/>
    <property type="match status" value="1"/>
</dbReference>
<comment type="caution">
    <text evidence="12">The sequence shown here is derived from an EMBL/GenBank/DDBJ whole genome shotgun (WGS) entry which is preliminary data.</text>
</comment>
<dbReference type="STRING" id="623744.A0A553PZ02"/>
<feature type="region of interest" description="Disordered" evidence="10">
    <location>
        <begin position="1"/>
        <end position="31"/>
    </location>
</feature>
<dbReference type="InterPro" id="IPR000719">
    <property type="entry name" value="Prot_kinase_dom"/>
</dbReference>
<dbReference type="EC" id="2.7.11.1" evidence="2"/>
<evidence type="ECO:0000256" key="9">
    <source>
        <dbReference type="ARBA" id="ARBA00048679"/>
    </source>
</evidence>
<keyword evidence="5" id="KW-0547">Nucleotide-binding</keyword>
<feature type="compositionally biased region" description="Basic and acidic residues" evidence="10">
    <location>
        <begin position="276"/>
        <end position="288"/>
    </location>
</feature>
<keyword evidence="13" id="KW-1185">Reference proteome</keyword>
<dbReference type="GO" id="GO:0007346">
    <property type="term" value="P:regulation of mitotic cell cycle"/>
    <property type="evidence" value="ECO:0007669"/>
    <property type="project" value="TreeGrafter"/>
</dbReference>
<comment type="catalytic activity">
    <reaction evidence="8">
        <text>L-threonyl-[protein] + ATP = O-phospho-L-threonyl-[protein] + ADP + H(+)</text>
        <dbReference type="Rhea" id="RHEA:46608"/>
        <dbReference type="Rhea" id="RHEA-COMP:11060"/>
        <dbReference type="Rhea" id="RHEA-COMP:11605"/>
        <dbReference type="ChEBI" id="CHEBI:15378"/>
        <dbReference type="ChEBI" id="CHEBI:30013"/>
        <dbReference type="ChEBI" id="CHEBI:30616"/>
        <dbReference type="ChEBI" id="CHEBI:61977"/>
        <dbReference type="ChEBI" id="CHEBI:456216"/>
        <dbReference type="EC" id="2.7.11.1"/>
    </reaction>
</comment>
<dbReference type="SMART" id="SM00220">
    <property type="entry name" value="S_TKc"/>
    <property type="match status" value="1"/>
</dbReference>
<feature type="region of interest" description="Disordered" evidence="10">
    <location>
        <begin position="49"/>
        <end position="80"/>
    </location>
</feature>
<dbReference type="InterPro" id="IPR011009">
    <property type="entry name" value="Kinase-like_dom_sf"/>
</dbReference>
<organism evidence="12 13">
    <name type="scientific">Danionella cerebrum</name>
    <dbReference type="NCBI Taxonomy" id="2873325"/>
    <lineage>
        <taxon>Eukaryota</taxon>
        <taxon>Metazoa</taxon>
        <taxon>Chordata</taxon>
        <taxon>Craniata</taxon>
        <taxon>Vertebrata</taxon>
        <taxon>Euteleostomi</taxon>
        <taxon>Actinopterygii</taxon>
        <taxon>Neopterygii</taxon>
        <taxon>Teleostei</taxon>
        <taxon>Ostariophysi</taxon>
        <taxon>Cypriniformes</taxon>
        <taxon>Danionidae</taxon>
        <taxon>Danioninae</taxon>
        <taxon>Danionella</taxon>
    </lineage>
</organism>
<keyword evidence="7" id="KW-0067">ATP-binding</keyword>
<evidence type="ECO:0000256" key="7">
    <source>
        <dbReference type="ARBA" id="ARBA00022840"/>
    </source>
</evidence>
<evidence type="ECO:0000256" key="10">
    <source>
        <dbReference type="SAM" id="MobiDB-lite"/>
    </source>
</evidence>
<evidence type="ECO:0000256" key="8">
    <source>
        <dbReference type="ARBA" id="ARBA00047899"/>
    </source>
</evidence>
<evidence type="ECO:0000256" key="4">
    <source>
        <dbReference type="ARBA" id="ARBA00022679"/>
    </source>
</evidence>
<keyword evidence="3" id="KW-0723">Serine/threonine-protein kinase</keyword>
<evidence type="ECO:0000259" key="11">
    <source>
        <dbReference type="PROSITE" id="PS50011"/>
    </source>
</evidence>
<evidence type="ECO:0000313" key="13">
    <source>
        <dbReference type="Proteomes" id="UP000316079"/>
    </source>
</evidence>
<dbReference type="GO" id="GO:0005737">
    <property type="term" value="C:cytoplasm"/>
    <property type="evidence" value="ECO:0007669"/>
    <property type="project" value="TreeGrafter"/>
</dbReference>
<feature type="domain" description="Protein kinase" evidence="11">
    <location>
        <begin position="130"/>
        <end position="419"/>
    </location>
</feature>
<dbReference type="GO" id="GO:0005524">
    <property type="term" value="F:ATP binding"/>
    <property type="evidence" value="ECO:0007669"/>
    <property type="project" value="UniProtKB-KW"/>
</dbReference>
<feature type="region of interest" description="Disordered" evidence="10">
    <location>
        <begin position="266"/>
        <end position="288"/>
    </location>
</feature>
<dbReference type="Pfam" id="PF00069">
    <property type="entry name" value="Pkinase"/>
    <property type="match status" value="1"/>
</dbReference>
<keyword evidence="6" id="KW-0418">Kinase</keyword>
<dbReference type="GO" id="GO:0004674">
    <property type="term" value="F:protein serine/threonine kinase activity"/>
    <property type="evidence" value="ECO:0007669"/>
    <property type="project" value="UniProtKB-KW"/>
</dbReference>
<dbReference type="AlphaFoldDB" id="A0A553PZ02"/>
<keyword evidence="4" id="KW-0808">Transferase</keyword>
<dbReference type="InterPro" id="IPR051138">
    <property type="entry name" value="PIM_Ser/Thr_kinase"/>
</dbReference>
<dbReference type="Gene3D" id="1.10.510.10">
    <property type="entry name" value="Transferase(Phosphotransferase) domain 1"/>
    <property type="match status" value="1"/>
</dbReference>
<comment type="similarity">
    <text evidence="1">Belongs to the protein kinase superfamily. CAMK Ser/Thr protein kinase family. PIM subfamily.</text>
</comment>
<feature type="compositionally biased region" description="Basic and acidic residues" evidence="10">
    <location>
        <begin position="10"/>
        <end position="27"/>
    </location>
</feature>
<evidence type="ECO:0000313" key="12">
    <source>
        <dbReference type="EMBL" id="TRY82914.1"/>
    </source>
</evidence>
<dbReference type="PROSITE" id="PS50011">
    <property type="entry name" value="PROTEIN_KINASE_DOM"/>
    <property type="match status" value="1"/>
</dbReference>
<evidence type="ECO:0000256" key="1">
    <source>
        <dbReference type="ARBA" id="ARBA00005505"/>
    </source>
</evidence>